<accession>A0ABD0YDU0</accession>
<dbReference type="NCBIfam" id="TIGR00756">
    <property type="entry name" value="PPR"/>
    <property type="match status" value="1"/>
</dbReference>
<keyword evidence="3" id="KW-1185">Reference proteome</keyword>
<dbReference type="AlphaFoldDB" id="A0ABD0YDU0"/>
<dbReference type="EMBL" id="JBFDAA010000009">
    <property type="protein sequence ID" value="KAL1129476.1"/>
    <property type="molecule type" value="Genomic_DNA"/>
</dbReference>
<dbReference type="Proteomes" id="UP001558652">
    <property type="component" value="Unassembled WGS sequence"/>
</dbReference>
<evidence type="ECO:0000256" key="1">
    <source>
        <dbReference type="PROSITE-ProRule" id="PRU00708"/>
    </source>
</evidence>
<dbReference type="Gene3D" id="1.25.40.10">
    <property type="entry name" value="Tetratricopeptide repeat domain"/>
    <property type="match status" value="1"/>
</dbReference>
<proteinExistence type="predicted"/>
<dbReference type="PROSITE" id="PS51375">
    <property type="entry name" value="PPR"/>
    <property type="match status" value="1"/>
</dbReference>
<dbReference type="PANTHER" id="PTHR47939">
    <property type="entry name" value="MEMBRANE-ASSOCIATED SALT-INDUCIBLE PROTEIN-LIKE"/>
    <property type="match status" value="1"/>
</dbReference>
<comment type="caution">
    <text evidence="2">The sequence shown here is derived from an EMBL/GenBank/DDBJ whole genome shotgun (WGS) entry which is preliminary data.</text>
</comment>
<dbReference type="PANTHER" id="PTHR47939:SF5">
    <property type="entry name" value="PENTACOTRIPEPTIDE-REPEAT REGION OF PRORP DOMAIN-CONTAINING PROTEIN"/>
    <property type="match status" value="1"/>
</dbReference>
<dbReference type="InterPro" id="IPR002885">
    <property type="entry name" value="PPR_rpt"/>
</dbReference>
<reference evidence="2 3" key="1">
    <citation type="submission" date="2024-07" db="EMBL/GenBank/DDBJ databases">
        <title>Chromosome-level genome assembly of the water stick insect Ranatra chinensis (Heteroptera: Nepidae).</title>
        <authorList>
            <person name="Liu X."/>
        </authorList>
    </citation>
    <scope>NUCLEOTIDE SEQUENCE [LARGE SCALE GENOMIC DNA]</scope>
    <source>
        <strain evidence="2">Cailab_2021Rc</strain>
        <tissue evidence="2">Muscle</tissue>
    </source>
</reference>
<dbReference type="InterPro" id="IPR050667">
    <property type="entry name" value="PPR-containing_protein"/>
</dbReference>
<dbReference type="InterPro" id="IPR011990">
    <property type="entry name" value="TPR-like_helical_dom_sf"/>
</dbReference>
<dbReference type="Pfam" id="PF13041">
    <property type="entry name" value="PPR_2"/>
    <property type="match status" value="1"/>
</dbReference>
<organism evidence="2 3">
    <name type="scientific">Ranatra chinensis</name>
    <dbReference type="NCBI Taxonomy" id="642074"/>
    <lineage>
        <taxon>Eukaryota</taxon>
        <taxon>Metazoa</taxon>
        <taxon>Ecdysozoa</taxon>
        <taxon>Arthropoda</taxon>
        <taxon>Hexapoda</taxon>
        <taxon>Insecta</taxon>
        <taxon>Pterygota</taxon>
        <taxon>Neoptera</taxon>
        <taxon>Paraneoptera</taxon>
        <taxon>Hemiptera</taxon>
        <taxon>Heteroptera</taxon>
        <taxon>Panheteroptera</taxon>
        <taxon>Nepomorpha</taxon>
        <taxon>Nepidae</taxon>
        <taxon>Ranatrinae</taxon>
        <taxon>Ranatra</taxon>
    </lineage>
</organism>
<sequence length="102" mass="11690">MLKEDRVKPENYIYNLLIAATANVGYTKKAFQLFNQMKKRGLKVTGATYTSLFNACAKSPWKSDGLTRATHIRDLINQNAYVLNQSNYHAMIKGYKISIHFQ</sequence>
<feature type="repeat" description="PPR" evidence="1">
    <location>
        <begin position="10"/>
        <end position="44"/>
    </location>
</feature>
<evidence type="ECO:0000313" key="2">
    <source>
        <dbReference type="EMBL" id="KAL1129476.1"/>
    </source>
</evidence>
<evidence type="ECO:0008006" key="4">
    <source>
        <dbReference type="Google" id="ProtNLM"/>
    </source>
</evidence>
<evidence type="ECO:0000313" key="3">
    <source>
        <dbReference type="Proteomes" id="UP001558652"/>
    </source>
</evidence>
<name>A0ABD0YDU0_9HEMI</name>
<protein>
    <recommendedName>
        <fullName evidence="4">Pentatricopeptide repeat-containing protein</fullName>
    </recommendedName>
</protein>
<gene>
    <name evidence="2" type="ORF">AAG570_014002</name>
</gene>